<proteinExistence type="predicted"/>
<comment type="caution">
    <text evidence="1">The sequence shown here is derived from an EMBL/GenBank/DDBJ whole genome shotgun (WGS) entry which is preliminary data.</text>
</comment>
<gene>
    <name evidence="1" type="ORF">JNB85_09345</name>
</gene>
<evidence type="ECO:0000313" key="2">
    <source>
        <dbReference type="Proteomes" id="UP000717752"/>
    </source>
</evidence>
<organism evidence="1 2">
    <name type="scientific">Rhizobium mesosinicum</name>
    <dbReference type="NCBI Taxonomy" id="335017"/>
    <lineage>
        <taxon>Bacteria</taxon>
        <taxon>Pseudomonadati</taxon>
        <taxon>Pseudomonadota</taxon>
        <taxon>Alphaproteobacteria</taxon>
        <taxon>Hyphomicrobiales</taxon>
        <taxon>Rhizobiaceae</taxon>
        <taxon>Rhizobium/Agrobacterium group</taxon>
        <taxon>Rhizobium</taxon>
    </lineage>
</organism>
<protein>
    <submittedName>
        <fullName evidence="1">Uncharacterized protein</fullName>
    </submittedName>
</protein>
<dbReference type="Proteomes" id="UP000717752">
    <property type="component" value="Unassembled WGS sequence"/>
</dbReference>
<name>A0ABS7GTC3_9HYPH</name>
<keyword evidence="2" id="KW-1185">Reference proteome</keyword>
<evidence type="ECO:0000313" key="1">
    <source>
        <dbReference type="EMBL" id="MBW9052615.1"/>
    </source>
</evidence>
<accession>A0ABS7GTC3</accession>
<dbReference type="RefSeq" id="WP_220334046.1">
    <property type="nucleotide sequence ID" value="NZ_JAEUAK010000003.1"/>
</dbReference>
<dbReference type="EMBL" id="JAEUAK010000003">
    <property type="protein sequence ID" value="MBW9052615.1"/>
    <property type="molecule type" value="Genomic_DNA"/>
</dbReference>
<sequence length="83" mass="9029">MSVIGSGKRRYESAEAMDNLDELMALARMITYAKAVAEDLKIEPSAQSLDAALAAVTRELRRATDEDLPGLDPLLAAMNIELH</sequence>
<reference evidence="1 2" key="1">
    <citation type="journal article" date="2021" name="MBio">
        <title>Poor Competitiveness of Bradyrhizobium in Pigeon Pea Root Colonization in Indian Soils.</title>
        <authorList>
            <person name="Chalasani D."/>
            <person name="Basu A."/>
            <person name="Pullabhotla S.V.S.R.N."/>
            <person name="Jorrin B."/>
            <person name="Neal A.L."/>
            <person name="Poole P.S."/>
            <person name="Podile A.R."/>
            <person name="Tkacz A."/>
        </authorList>
    </citation>
    <scope>NUCLEOTIDE SEQUENCE [LARGE SCALE GENOMIC DNA]</scope>
    <source>
        <strain evidence="1 2">HU56</strain>
    </source>
</reference>